<evidence type="ECO:0008006" key="6">
    <source>
        <dbReference type="Google" id="ProtNLM"/>
    </source>
</evidence>
<evidence type="ECO:0000256" key="3">
    <source>
        <dbReference type="ARBA" id="ARBA00023134"/>
    </source>
</evidence>
<dbReference type="Gene3D" id="3.40.50.300">
    <property type="entry name" value="P-loop containing nucleotide triphosphate hydrolases"/>
    <property type="match status" value="1"/>
</dbReference>
<reference evidence="5" key="1">
    <citation type="journal article" date="2011" name="Genome Biol.">
        <title>Comparative genomics of the social amoebae Dictyostelium discoideum and Dictyostelium purpureum.</title>
        <authorList>
            <consortium name="US DOE Joint Genome Institute (JGI-PGF)"/>
            <person name="Sucgang R."/>
            <person name="Kuo A."/>
            <person name="Tian X."/>
            <person name="Salerno W."/>
            <person name="Parikh A."/>
            <person name="Feasley C.L."/>
            <person name="Dalin E."/>
            <person name="Tu H."/>
            <person name="Huang E."/>
            <person name="Barry K."/>
            <person name="Lindquist E."/>
            <person name="Shapiro H."/>
            <person name="Bruce D."/>
            <person name="Schmutz J."/>
            <person name="Salamov A."/>
            <person name="Fey P."/>
            <person name="Gaudet P."/>
            <person name="Anjard C."/>
            <person name="Babu M.M."/>
            <person name="Basu S."/>
            <person name="Bushmanova Y."/>
            <person name="van der Wel H."/>
            <person name="Katoh-Kurasawa M."/>
            <person name="Dinh C."/>
            <person name="Coutinho P.M."/>
            <person name="Saito T."/>
            <person name="Elias M."/>
            <person name="Schaap P."/>
            <person name="Kay R.R."/>
            <person name="Henrissat B."/>
            <person name="Eichinger L."/>
            <person name="Rivero F."/>
            <person name="Putnam N.H."/>
            <person name="West C.M."/>
            <person name="Loomis W.F."/>
            <person name="Chisholm R.L."/>
            <person name="Shaulsky G."/>
            <person name="Strassmann J.E."/>
            <person name="Queller D.C."/>
            <person name="Kuspa A."/>
            <person name="Grigoriev I.V."/>
        </authorList>
    </citation>
    <scope>NUCLEOTIDE SEQUENCE [LARGE SCALE GENOMIC DNA]</scope>
    <source>
        <strain evidence="5">QSDP1</strain>
    </source>
</reference>
<dbReference type="GeneID" id="10508320"/>
<dbReference type="RefSeq" id="XP_003292523.1">
    <property type="nucleotide sequence ID" value="XM_003292475.1"/>
</dbReference>
<protein>
    <recommendedName>
        <fullName evidence="6">Rab GTPase</fullName>
    </recommendedName>
</protein>
<dbReference type="SMART" id="SM00175">
    <property type="entry name" value="RAB"/>
    <property type="match status" value="1"/>
</dbReference>
<dbReference type="SMART" id="SM00174">
    <property type="entry name" value="RHO"/>
    <property type="match status" value="1"/>
</dbReference>
<dbReference type="CDD" id="cd00154">
    <property type="entry name" value="Rab"/>
    <property type="match status" value="1"/>
</dbReference>
<gene>
    <name evidence="4" type="ORF">DICPUDRAFT_83134</name>
</gene>
<dbReference type="eggNOG" id="KOG0084">
    <property type="taxonomic scope" value="Eukaryota"/>
</dbReference>
<dbReference type="EMBL" id="GL871288">
    <property type="protein sequence ID" value="EGC30946.1"/>
    <property type="molecule type" value="Genomic_DNA"/>
</dbReference>
<dbReference type="InterPro" id="IPR001806">
    <property type="entry name" value="Small_GTPase"/>
</dbReference>
<evidence type="ECO:0000313" key="4">
    <source>
        <dbReference type="EMBL" id="EGC30946.1"/>
    </source>
</evidence>
<dbReference type="KEGG" id="dpp:DICPUDRAFT_83134"/>
<dbReference type="SMART" id="SM00173">
    <property type="entry name" value="RAS"/>
    <property type="match status" value="1"/>
</dbReference>
<dbReference type="GO" id="GO:0006887">
    <property type="term" value="P:exocytosis"/>
    <property type="evidence" value="ECO:0000318"/>
    <property type="project" value="GO_Central"/>
</dbReference>
<dbReference type="GO" id="GO:0003924">
    <property type="term" value="F:GTPase activity"/>
    <property type="evidence" value="ECO:0000318"/>
    <property type="project" value="GO_Central"/>
</dbReference>
<dbReference type="SUPFAM" id="SSF52540">
    <property type="entry name" value="P-loop containing nucleoside triphosphate hydrolases"/>
    <property type="match status" value="1"/>
</dbReference>
<keyword evidence="2" id="KW-0547">Nucleotide-binding</keyword>
<dbReference type="PRINTS" id="PR00449">
    <property type="entry name" value="RASTRNSFRMNG"/>
</dbReference>
<dbReference type="InParanoid" id="F0ZYM6"/>
<comment type="similarity">
    <text evidence="1">Belongs to the small GTPase superfamily. Rab family.</text>
</comment>
<dbReference type="GO" id="GO:0005525">
    <property type="term" value="F:GTP binding"/>
    <property type="evidence" value="ECO:0007669"/>
    <property type="project" value="UniProtKB-KW"/>
</dbReference>
<proteinExistence type="inferred from homology"/>
<dbReference type="OrthoDB" id="10006973at2759"/>
<keyword evidence="3" id="KW-0342">GTP-binding</keyword>
<organism evidence="4 5">
    <name type="scientific">Dictyostelium purpureum</name>
    <name type="common">Slime mold</name>
    <dbReference type="NCBI Taxonomy" id="5786"/>
    <lineage>
        <taxon>Eukaryota</taxon>
        <taxon>Amoebozoa</taxon>
        <taxon>Evosea</taxon>
        <taxon>Eumycetozoa</taxon>
        <taxon>Dictyostelia</taxon>
        <taxon>Dictyosteliales</taxon>
        <taxon>Dictyosteliaceae</taxon>
        <taxon>Dictyostelium</taxon>
    </lineage>
</organism>
<dbReference type="AlphaFoldDB" id="F0ZYM6"/>
<dbReference type="FunFam" id="3.40.50.300:FF:003290">
    <property type="entry name" value="Uncharacterized protein"/>
    <property type="match status" value="1"/>
</dbReference>
<evidence type="ECO:0000313" key="5">
    <source>
        <dbReference type="Proteomes" id="UP000001064"/>
    </source>
</evidence>
<dbReference type="Proteomes" id="UP000001064">
    <property type="component" value="Unassembled WGS sequence"/>
</dbReference>
<dbReference type="GO" id="GO:0016020">
    <property type="term" value="C:membrane"/>
    <property type="evidence" value="ECO:0000318"/>
    <property type="project" value="GO_Central"/>
</dbReference>
<dbReference type="InterPro" id="IPR027417">
    <property type="entry name" value="P-loop_NTPase"/>
</dbReference>
<evidence type="ECO:0000256" key="1">
    <source>
        <dbReference type="ARBA" id="ARBA00006270"/>
    </source>
</evidence>
<sequence length="228" mass="26395">MNNKNNSIYLEKPKYLYTILMRGDNGAGKTQVLNRYVDGDFGDTSGYVDFKVKNLIINEEYIKLRIWDLSIGCESFRRSQAYFRNIHGIVFIYDIINIESFTSIKQHWYEHYKKFRLDNKDVPSSKSSLNPGYGLKNNIPQILVIGTKSDLRNKDNYKKCVDTDQAREFANSINALFYETSSKDNINVNSSFLDLTTQLINCTETIEVSNNNDQKTQQKKPFSICSIN</sequence>
<dbReference type="PROSITE" id="PS51419">
    <property type="entry name" value="RAB"/>
    <property type="match status" value="1"/>
</dbReference>
<dbReference type="PROSITE" id="PS51421">
    <property type="entry name" value="RAS"/>
    <property type="match status" value="1"/>
</dbReference>
<keyword evidence="5" id="KW-1185">Reference proteome</keyword>
<dbReference type="STRING" id="5786.F0ZYM6"/>
<evidence type="ECO:0000256" key="2">
    <source>
        <dbReference type="ARBA" id="ARBA00022741"/>
    </source>
</evidence>
<dbReference type="InterPro" id="IPR050305">
    <property type="entry name" value="Small_GTPase_Rab"/>
</dbReference>
<dbReference type="Pfam" id="PF00071">
    <property type="entry name" value="Ras"/>
    <property type="match status" value="1"/>
</dbReference>
<name>F0ZYM6_DICPU</name>
<dbReference type="VEuPathDB" id="AmoebaDB:DICPUDRAFT_83134"/>
<dbReference type="PANTHER" id="PTHR47980">
    <property type="entry name" value="LD44762P"/>
    <property type="match status" value="1"/>
</dbReference>
<accession>F0ZYM6</accession>